<evidence type="ECO:0000313" key="2">
    <source>
        <dbReference type="Proteomes" id="UP000199385"/>
    </source>
</evidence>
<dbReference type="STRING" id="261654.GA0070611_2175"/>
<accession>A0A1A8ZGQ0</accession>
<reference evidence="2" key="1">
    <citation type="submission" date="2016-06" db="EMBL/GenBank/DDBJ databases">
        <authorList>
            <person name="Varghese N."/>
            <person name="Submissions Spin"/>
        </authorList>
    </citation>
    <scope>NUCLEOTIDE SEQUENCE [LARGE SCALE GENOMIC DNA]</scope>
    <source>
        <strain evidence="2">DSM 44815</strain>
    </source>
</reference>
<dbReference type="RefSeq" id="WP_091661862.1">
    <property type="nucleotide sequence ID" value="NZ_LT594323.1"/>
</dbReference>
<evidence type="ECO:0000313" key="1">
    <source>
        <dbReference type="EMBL" id="SBT43046.1"/>
    </source>
</evidence>
<dbReference type="PATRIC" id="fig|261654.4.peg.2215"/>
<gene>
    <name evidence="1" type="ORF">GA0070611_2175</name>
</gene>
<dbReference type="SUPFAM" id="SSF50969">
    <property type="entry name" value="YVTN repeat-like/Quinoprotein amine dehydrogenase"/>
    <property type="match status" value="1"/>
</dbReference>
<protein>
    <recommendedName>
        <fullName evidence="3">Glutamine cyclotransferase</fullName>
    </recommendedName>
</protein>
<dbReference type="Proteomes" id="UP000199385">
    <property type="component" value="Chromosome I"/>
</dbReference>
<dbReference type="AlphaFoldDB" id="A0A1A8ZGQ0"/>
<dbReference type="Gene3D" id="2.130.10.10">
    <property type="entry name" value="YVTN repeat-like/Quinoprotein amine dehydrogenase"/>
    <property type="match status" value="1"/>
</dbReference>
<name>A0A1A8ZGQ0_9ACTN</name>
<dbReference type="InterPro" id="IPR011044">
    <property type="entry name" value="Quino_amine_DH_bsu"/>
</dbReference>
<dbReference type="OrthoDB" id="3464637at2"/>
<dbReference type="EMBL" id="LT594323">
    <property type="protein sequence ID" value="SBT43046.1"/>
    <property type="molecule type" value="Genomic_DNA"/>
</dbReference>
<sequence>MSVAVEPTRDIPVPARHLCGLAWSGQLLWFSEAEQGRILAVDPHSGTVVREIACPDVRTDLTTRDGQLLQVVGGERAVRSLDPETGTVVAETPGPRPGHTLCGLEASRHGLWFGYEDLRLIDRRAEDGRLLDSIPVTGAVAGITVTDHHLVYADHPAGTLTVVDPDTHREVARYAVTGNPTGLTWDGSRVWYCDYTTSRLRAVSLPALRA</sequence>
<keyword evidence="2" id="KW-1185">Reference proteome</keyword>
<evidence type="ECO:0008006" key="3">
    <source>
        <dbReference type="Google" id="ProtNLM"/>
    </source>
</evidence>
<dbReference type="InterPro" id="IPR015943">
    <property type="entry name" value="WD40/YVTN_repeat-like_dom_sf"/>
</dbReference>
<organism evidence="1 2">
    <name type="scientific">Micromonospora auratinigra</name>
    <dbReference type="NCBI Taxonomy" id="261654"/>
    <lineage>
        <taxon>Bacteria</taxon>
        <taxon>Bacillati</taxon>
        <taxon>Actinomycetota</taxon>
        <taxon>Actinomycetes</taxon>
        <taxon>Micromonosporales</taxon>
        <taxon>Micromonosporaceae</taxon>
        <taxon>Micromonospora</taxon>
    </lineage>
</organism>
<proteinExistence type="predicted"/>